<dbReference type="CDD" id="cd05269">
    <property type="entry name" value="TMR_SDR_a"/>
    <property type="match status" value="1"/>
</dbReference>
<dbReference type="InterPro" id="IPR051604">
    <property type="entry name" value="Ergot_Alk_Oxidoreductase"/>
</dbReference>
<sequence length="294" mass="31749">MPHTILVTGATGNVGSELIKALANRGLTVRAGVHSIIKGDRLKHLNHEVQLVEIDYSKPETLHVALTGVERLCLITPFSEDQVEVAKRTIDAAKQAGVQHIVRLSAAGADAEPAIQLGRWHREIERYLEQSGIAYTILRPGSFMQNFSNYNAESICQEGKIYMPLGEGKVSYIDVRDIAATAAHILSADIAAHQGQAYELTGPAALSTAEVAAAISEATGRPVSYVDVPEEAARQSMAQAPAWMRDAMLELYGASKAGYTAGVTNTVEKITGCPPRTFTEFAHDNSSRFKPTHE</sequence>
<dbReference type="EMBL" id="CP095046">
    <property type="protein sequence ID" value="UOQ72300.1"/>
    <property type="molecule type" value="Genomic_DNA"/>
</dbReference>
<organism evidence="2 3">
    <name type="scientific">Hymenobacter cellulosilyticus</name>
    <dbReference type="NCBI Taxonomy" id="2932248"/>
    <lineage>
        <taxon>Bacteria</taxon>
        <taxon>Pseudomonadati</taxon>
        <taxon>Bacteroidota</taxon>
        <taxon>Cytophagia</taxon>
        <taxon>Cytophagales</taxon>
        <taxon>Hymenobacteraceae</taxon>
        <taxon>Hymenobacter</taxon>
    </lineage>
</organism>
<keyword evidence="3" id="KW-1185">Reference proteome</keyword>
<evidence type="ECO:0000259" key="1">
    <source>
        <dbReference type="Pfam" id="PF05368"/>
    </source>
</evidence>
<gene>
    <name evidence="2" type="ORF">MUN79_27780</name>
</gene>
<dbReference type="RefSeq" id="WP_244675691.1">
    <property type="nucleotide sequence ID" value="NZ_CP095046.1"/>
</dbReference>
<evidence type="ECO:0000313" key="3">
    <source>
        <dbReference type="Proteomes" id="UP000831796"/>
    </source>
</evidence>
<accession>A0A8T9Q921</accession>
<feature type="domain" description="NmrA-like" evidence="1">
    <location>
        <begin position="3"/>
        <end position="252"/>
    </location>
</feature>
<dbReference type="InterPro" id="IPR036291">
    <property type="entry name" value="NAD(P)-bd_dom_sf"/>
</dbReference>
<dbReference type="SUPFAM" id="SSF51735">
    <property type="entry name" value="NAD(P)-binding Rossmann-fold domains"/>
    <property type="match status" value="1"/>
</dbReference>
<protein>
    <submittedName>
        <fullName evidence="2">SDR family oxidoreductase</fullName>
    </submittedName>
</protein>
<dbReference type="InterPro" id="IPR008030">
    <property type="entry name" value="NmrA-like"/>
</dbReference>
<reference evidence="2" key="1">
    <citation type="submission" date="2022-04" db="EMBL/GenBank/DDBJ databases">
        <title>Hymenobacter sp. isolated from the air.</title>
        <authorList>
            <person name="Won M."/>
            <person name="Lee C.-M."/>
            <person name="Woen H.-Y."/>
            <person name="Kwon S.-W."/>
        </authorList>
    </citation>
    <scope>NUCLEOTIDE SEQUENCE</scope>
    <source>
        <strain evidence="2">5116S-3</strain>
    </source>
</reference>
<dbReference type="AlphaFoldDB" id="A0A8T9Q921"/>
<dbReference type="Gene3D" id="3.40.50.720">
    <property type="entry name" value="NAD(P)-binding Rossmann-like Domain"/>
    <property type="match status" value="1"/>
</dbReference>
<dbReference type="Proteomes" id="UP000831796">
    <property type="component" value="Chromosome"/>
</dbReference>
<dbReference type="PANTHER" id="PTHR43162:SF1">
    <property type="entry name" value="PRESTALK A DIFFERENTIATION PROTEIN A"/>
    <property type="match status" value="1"/>
</dbReference>
<dbReference type="Gene3D" id="3.90.25.10">
    <property type="entry name" value="UDP-galactose 4-epimerase, domain 1"/>
    <property type="match status" value="1"/>
</dbReference>
<evidence type="ECO:0000313" key="2">
    <source>
        <dbReference type="EMBL" id="UOQ72300.1"/>
    </source>
</evidence>
<name>A0A8T9Q921_9BACT</name>
<dbReference type="KEGG" id="hcu:MUN79_27780"/>
<dbReference type="PANTHER" id="PTHR43162">
    <property type="match status" value="1"/>
</dbReference>
<proteinExistence type="predicted"/>
<dbReference type="Pfam" id="PF05368">
    <property type="entry name" value="NmrA"/>
    <property type="match status" value="1"/>
</dbReference>